<feature type="transmembrane region" description="Helical" evidence="1">
    <location>
        <begin position="55"/>
        <end position="76"/>
    </location>
</feature>
<protein>
    <submittedName>
        <fullName evidence="2">Uncharacterized protein</fullName>
    </submittedName>
</protein>
<dbReference type="AlphaFoldDB" id="A0A161LN26"/>
<feature type="transmembrane region" description="Helical" evidence="1">
    <location>
        <begin position="167"/>
        <end position="188"/>
    </location>
</feature>
<name>A0A161LN26_9ACTN</name>
<sequence length="234" mass="25983">MRKMLPRMSAESLPQSLDELPVDAKDFLQLVSVDFTGTYHVYLAAKDERIKMTRLSMSLLSAPFAAAVALASAKVVNPLALTSWATVPWYLFATVTAFGLLSVVPFLRLIEAVNAHMRTARAINNFRLLYVVQLKDHFSGLGWSPNLPVDPRYPETYAPLAWPGINVMMLALVNSAYIAVGALGLAGAEPTPTLLVLIIMLLALVHYLVYYVRSNVSRQRRLPQNPFHFPNVET</sequence>
<feature type="transmembrane region" description="Helical" evidence="1">
    <location>
        <begin position="194"/>
        <end position="212"/>
    </location>
</feature>
<dbReference type="EMBL" id="BDCX01000004">
    <property type="protein sequence ID" value="GAT66236.1"/>
    <property type="molecule type" value="Genomic_DNA"/>
</dbReference>
<keyword evidence="1" id="KW-1133">Transmembrane helix</keyword>
<reference evidence="2 3" key="1">
    <citation type="journal article" date="2016" name="Genome Announc.">
        <title>Draft Genome Sequence of Planomonospora sphaerica JCM9374, a Rare Actinomycete.</title>
        <authorList>
            <person name="Dohra H."/>
            <person name="Suzuki T."/>
            <person name="Inoue Y."/>
            <person name="Kodani S."/>
        </authorList>
    </citation>
    <scope>NUCLEOTIDE SEQUENCE [LARGE SCALE GENOMIC DNA]</scope>
    <source>
        <strain evidence="2 3">JCM 9374</strain>
    </source>
</reference>
<keyword evidence="1" id="KW-0472">Membrane</keyword>
<evidence type="ECO:0000313" key="2">
    <source>
        <dbReference type="EMBL" id="GAT66236.1"/>
    </source>
</evidence>
<keyword evidence="3" id="KW-1185">Reference proteome</keyword>
<dbReference type="STRING" id="161355.PS9374_01883"/>
<accession>A0A161LN26</accession>
<reference evidence="3" key="2">
    <citation type="submission" date="2016-04" db="EMBL/GenBank/DDBJ databases">
        <title>Planomonospora sphaerica JCM9374 whole genome shotgun sequence.</title>
        <authorList>
            <person name="Suzuki T."/>
            <person name="Dohra H."/>
            <person name="Kodani S."/>
        </authorList>
    </citation>
    <scope>NUCLEOTIDE SEQUENCE [LARGE SCALE GENOMIC DNA]</scope>
    <source>
        <strain evidence="3">JCM 9374</strain>
    </source>
</reference>
<comment type="caution">
    <text evidence="2">The sequence shown here is derived from an EMBL/GenBank/DDBJ whole genome shotgun (WGS) entry which is preliminary data.</text>
</comment>
<gene>
    <name evidence="2" type="ORF">PS9374_01883</name>
</gene>
<keyword evidence="1" id="KW-0812">Transmembrane</keyword>
<feature type="transmembrane region" description="Helical" evidence="1">
    <location>
        <begin position="88"/>
        <end position="110"/>
    </location>
</feature>
<organism evidence="2 3">
    <name type="scientific">Planomonospora sphaerica</name>
    <dbReference type="NCBI Taxonomy" id="161355"/>
    <lineage>
        <taxon>Bacteria</taxon>
        <taxon>Bacillati</taxon>
        <taxon>Actinomycetota</taxon>
        <taxon>Actinomycetes</taxon>
        <taxon>Streptosporangiales</taxon>
        <taxon>Streptosporangiaceae</taxon>
        <taxon>Planomonospora</taxon>
    </lineage>
</organism>
<evidence type="ECO:0000256" key="1">
    <source>
        <dbReference type="SAM" id="Phobius"/>
    </source>
</evidence>
<proteinExistence type="predicted"/>
<evidence type="ECO:0000313" key="3">
    <source>
        <dbReference type="Proteomes" id="UP000077701"/>
    </source>
</evidence>
<dbReference type="Proteomes" id="UP000077701">
    <property type="component" value="Unassembled WGS sequence"/>
</dbReference>